<feature type="domain" description="AB hydrolase-1" evidence="1">
    <location>
        <begin position="4"/>
        <end position="243"/>
    </location>
</feature>
<protein>
    <submittedName>
        <fullName evidence="2">Alpha/beta-hydrolase</fullName>
    </submittedName>
</protein>
<evidence type="ECO:0000313" key="2">
    <source>
        <dbReference type="EMBL" id="PYH90963.1"/>
    </source>
</evidence>
<dbReference type="Gene3D" id="3.40.50.1820">
    <property type="entry name" value="alpha/beta hydrolase"/>
    <property type="match status" value="1"/>
</dbReference>
<dbReference type="GO" id="GO:0016787">
    <property type="term" value="F:hydrolase activity"/>
    <property type="evidence" value="ECO:0007669"/>
    <property type="project" value="UniProtKB-KW"/>
</dbReference>
<dbReference type="STRING" id="1448320.A0A319DIG1"/>
<evidence type="ECO:0000259" key="1">
    <source>
        <dbReference type="Pfam" id="PF12697"/>
    </source>
</evidence>
<dbReference type="InterPro" id="IPR052897">
    <property type="entry name" value="Sec-Metab_Biosynth_Hydrolase"/>
</dbReference>
<accession>A0A319DIG1</accession>
<name>A0A319DIG1_9EURO</name>
<gene>
    <name evidence="2" type="ORF">BO71DRAFT_360372</name>
</gene>
<dbReference type="Pfam" id="PF12697">
    <property type="entry name" value="Abhydrolase_6"/>
    <property type="match status" value="1"/>
</dbReference>
<evidence type="ECO:0000313" key="3">
    <source>
        <dbReference type="Proteomes" id="UP000247810"/>
    </source>
</evidence>
<dbReference type="Proteomes" id="UP000247810">
    <property type="component" value="Unassembled WGS sequence"/>
</dbReference>
<dbReference type="SUPFAM" id="SSF53474">
    <property type="entry name" value="alpha/beta-Hydrolases"/>
    <property type="match status" value="1"/>
</dbReference>
<dbReference type="AlphaFoldDB" id="A0A319DIG1"/>
<sequence length="255" mass="27551">MTTIVFIPGAWITPALYQPFLEALAKTGYNVHYADYPSLDPMNPSTADCKTDTEVLTKILHTLVEEEGQDVLLMMHSYAGMPGAGAACGLAKSERTQQNKPGGIVGLIFIAAFLVPEGLSCAGLQGGNLPPWILLDKPSPQLNYPDDPVGNFAPEVESSLVQDLESKLKPHSTLAFTSPQPAPAWAEAAFQGRLAFIVTSRDLAVPKEAQYGMMAATQQQWIVKEMECSHCAPFLDRVEETVQLVGECAKAFNVV</sequence>
<keyword evidence="3" id="KW-1185">Reference proteome</keyword>
<dbReference type="VEuPathDB" id="FungiDB:BO71DRAFT_360372"/>
<dbReference type="InterPro" id="IPR000073">
    <property type="entry name" value="AB_hydrolase_1"/>
</dbReference>
<organism evidence="2 3">
    <name type="scientific">Aspergillus ellipticus CBS 707.79</name>
    <dbReference type="NCBI Taxonomy" id="1448320"/>
    <lineage>
        <taxon>Eukaryota</taxon>
        <taxon>Fungi</taxon>
        <taxon>Dikarya</taxon>
        <taxon>Ascomycota</taxon>
        <taxon>Pezizomycotina</taxon>
        <taxon>Eurotiomycetes</taxon>
        <taxon>Eurotiomycetidae</taxon>
        <taxon>Eurotiales</taxon>
        <taxon>Aspergillaceae</taxon>
        <taxon>Aspergillus</taxon>
        <taxon>Aspergillus subgen. Circumdati</taxon>
    </lineage>
</organism>
<dbReference type="OrthoDB" id="408373at2759"/>
<proteinExistence type="predicted"/>
<keyword evidence="2" id="KW-0378">Hydrolase</keyword>
<dbReference type="EMBL" id="KZ825961">
    <property type="protein sequence ID" value="PYH90963.1"/>
    <property type="molecule type" value="Genomic_DNA"/>
</dbReference>
<dbReference type="PANTHER" id="PTHR37017">
    <property type="entry name" value="AB HYDROLASE-1 DOMAIN-CONTAINING PROTEIN-RELATED"/>
    <property type="match status" value="1"/>
</dbReference>
<dbReference type="InterPro" id="IPR029058">
    <property type="entry name" value="AB_hydrolase_fold"/>
</dbReference>
<dbReference type="PANTHER" id="PTHR37017:SF11">
    <property type="entry name" value="ESTERASE_LIPASE_THIOESTERASE DOMAIN-CONTAINING PROTEIN"/>
    <property type="match status" value="1"/>
</dbReference>
<reference evidence="2 3" key="1">
    <citation type="submission" date="2018-02" db="EMBL/GenBank/DDBJ databases">
        <title>The genomes of Aspergillus section Nigri reveals drivers in fungal speciation.</title>
        <authorList>
            <consortium name="DOE Joint Genome Institute"/>
            <person name="Vesth T.C."/>
            <person name="Nybo J."/>
            <person name="Theobald S."/>
            <person name="Brandl J."/>
            <person name="Frisvad J.C."/>
            <person name="Nielsen K.F."/>
            <person name="Lyhne E.K."/>
            <person name="Kogle M.E."/>
            <person name="Kuo A."/>
            <person name="Riley R."/>
            <person name="Clum A."/>
            <person name="Nolan M."/>
            <person name="Lipzen A."/>
            <person name="Salamov A."/>
            <person name="Henrissat B."/>
            <person name="Wiebenga A."/>
            <person name="De vries R.P."/>
            <person name="Grigoriev I.V."/>
            <person name="Mortensen U.H."/>
            <person name="Andersen M.R."/>
            <person name="Baker S.E."/>
        </authorList>
    </citation>
    <scope>NUCLEOTIDE SEQUENCE [LARGE SCALE GENOMIC DNA]</scope>
    <source>
        <strain evidence="2 3">CBS 707.79</strain>
    </source>
</reference>